<comment type="caution">
    <text evidence="2">The sequence shown here is derived from an EMBL/GenBank/DDBJ whole genome shotgun (WGS) entry which is preliminary data.</text>
</comment>
<evidence type="ECO:0000313" key="2">
    <source>
        <dbReference type="EMBL" id="MCI34417.1"/>
    </source>
</evidence>
<reference evidence="2 3" key="1">
    <citation type="journal article" date="2018" name="Front. Plant Sci.">
        <title>Red Clover (Trifolium pratense) and Zigzag Clover (T. medium) - A Picture of Genomic Similarities and Differences.</title>
        <authorList>
            <person name="Dluhosova J."/>
            <person name="Istvanek J."/>
            <person name="Nedelnik J."/>
            <person name="Repkova J."/>
        </authorList>
    </citation>
    <scope>NUCLEOTIDE SEQUENCE [LARGE SCALE GENOMIC DNA]</scope>
    <source>
        <strain evidence="3">cv. 10/8</strain>
        <tissue evidence="2">Leaf</tissue>
    </source>
</reference>
<dbReference type="EMBL" id="LXQA010213442">
    <property type="protein sequence ID" value="MCI34417.1"/>
    <property type="molecule type" value="Genomic_DNA"/>
</dbReference>
<feature type="non-terminal residue" evidence="2">
    <location>
        <position position="76"/>
    </location>
</feature>
<protein>
    <submittedName>
        <fullName evidence="2">Uncharacterized protein</fullName>
    </submittedName>
</protein>
<name>A0A392RDY2_9FABA</name>
<sequence>IKVEGPSPAAVEIPPSLLDGLPPRRSGRHPGSINIRDPLPAQGCIEDENFGGKCKGVAIVGLVFPKKKNPYKEQPS</sequence>
<keyword evidence="3" id="KW-1185">Reference proteome</keyword>
<evidence type="ECO:0000256" key="1">
    <source>
        <dbReference type="SAM" id="MobiDB-lite"/>
    </source>
</evidence>
<dbReference type="AlphaFoldDB" id="A0A392RDY2"/>
<feature type="non-terminal residue" evidence="2">
    <location>
        <position position="1"/>
    </location>
</feature>
<evidence type="ECO:0000313" key="3">
    <source>
        <dbReference type="Proteomes" id="UP000265520"/>
    </source>
</evidence>
<dbReference type="Proteomes" id="UP000265520">
    <property type="component" value="Unassembled WGS sequence"/>
</dbReference>
<organism evidence="2 3">
    <name type="scientific">Trifolium medium</name>
    <dbReference type="NCBI Taxonomy" id="97028"/>
    <lineage>
        <taxon>Eukaryota</taxon>
        <taxon>Viridiplantae</taxon>
        <taxon>Streptophyta</taxon>
        <taxon>Embryophyta</taxon>
        <taxon>Tracheophyta</taxon>
        <taxon>Spermatophyta</taxon>
        <taxon>Magnoliopsida</taxon>
        <taxon>eudicotyledons</taxon>
        <taxon>Gunneridae</taxon>
        <taxon>Pentapetalae</taxon>
        <taxon>rosids</taxon>
        <taxon>fabids</taxon>
        <taxon>Fabales</taxon>
        <taxon>Fabaceae</taxon>
        <taxon>Papilionoideae</taxon>
        <taxon>50 kb inversion clade</taxon>
        <taxon>NPAAA clade</taxon>
        <taxon>Hologalegina</taxon>
        <taxon>IRL clade</taxon>
        <taxon>Trifolieae</taxon>
        <taxon>Trifolium</taxon>
    </lineage>
</organism>
<proteinExistence type="predicted"/>
<accession>A0A392RDY2</accession>
<feature type="region of interest" description="Disordered" evidence="1">
    <location>
        <begin position="1"/>
        <end position="35"/>
    </location>
</feature>